<proteinExistence type="predicted"/>
<dbReference type="PANTHER" id="PTHR13318:SF101">
    <property type="entry name" value="F-BOX_LRR PROTEIN"/>
    <property type="match status" value="1"/>
</dbReference>
<accession>A0ABD3ENJ3</accession>
<dbReference type="InterPro" id="IPR006553">
    <property type="entry name" value="Leu-rich_rpt_Cys-con_subtyp"/>
</dbReference>
<name>A0ABD3ENJ3_9LAMI</name>
<gene>
    <name evidence="2" type="ORF">CASFOL_000195</name>
</gene>
<dbReference type="EMBL" id="JAVIJP010000001">
    <property type="protein sequence ID" value="KAL3655799.1"/>
    <property type="molecule type" value="Genomic_DNA"/>
</dbReference>
<protein>
    <recommendedName>
        <fullName evidence="4">Rad7</fullName>
    </recommendedName>
</protein>
<feature type="region of interest" description="Disordered" evidence="1">
    <location>
        <begin position="258"/>
        <end position="283"/>
    </location>
</feature>
<dbReference type="InterPro" id="IPR032675">
    <property type="entry name" value="LRR_dom_sf"/>
</dbReference>
<comment type="caution">
    <text evidence="2">The sequence shown here is derived from an EMBL/GenBank/DDBJ whole genome shotgun (WGS) entry which is preliminary data.</text>
</comment>
<sequence>MKRAGKIIDADSENSGSKKVRFSNGNDEICGDLDRNENEEKRVSVKVDKYGGILGEIVSDDPEGPSFGGLNKSNNWDFDLNSDLNFGNEEDQKDLVFDLNLPMINEKRVDVIDVELDDDEVEVIGYTCSYNNSKGKQIELETPSDGLDHLKHGLRMTGMDNFVGESSLHGLRRFTREEKGKDNIIDDSWLSLRAHSPPILLNLLTDSGDDDSIEHGEPEFPVRTEMAERAIRQADETLRLRQNLNQEYRKEAARRLARTSFQEDQSNIKESSSQKQELGNCPGPFSDSLRMVRERASKQGAAARQLIDWKPAKENLDRSVTARFVPSLLDLSLKALAENAERIVSLELVPDHLRERLVDRLCDTSKMSIHVMNLIVEKCPTEIRLKNCSWLTEKQFREMFENCQRENLRVLQLDLCGQCMLDCAFKDVLSHSSNNFSSLGIVSLRGACRLSDNGLKALVMSAPLLQSINLGQCSLLTANAVNLIADFLGSNLKELFIDDCQRINPMLVLTAFKKFTCLEVLSVAGIHSITDQIISEMVTVCGRSIKELDLADCLKLTDHCLKIIGSNCTDLHSLNISNLPNLTDLGMEYIANGCRSIRKLKLCRNEFSDEAMAAYIEITGESLTELLLNHMTKVGPNTALSLAKRSRKLLSLDVSWCRKITNEALGLIVDSCVSLKLLKVFGCRQITDVFLNGHSNPDVRIIGLNLTPIFDHVNLLEPEGVLLRYSQLTNSQ</sequence>
<evidence type="ECO:0000313" key="3">
    <source>
        <dbReference type="Proteomes" id="UP001632038"/>
    </source>
</evidence>
<evidence type="ECO:0000256" key="1">
    <source>
        <dbReference type="SAM" id="MobiDB-lite"/>
    </source>
</evidence>
<dbReference type="AlphaFoldDB" id="A0ABD3ENJ3"/>
<feature type="region of interest" description="Disordered" evidence="1">
    <location>
        <begin position="1"/>
        <end position="35"/>
    </location>
</feature>
<evidence type="ECO:0008006" key="4">
    <source>
        <dbReference type="Google" id="ProtNLM"/>
    </source>
</evidence>
<keyword evidence="3" id="KW-1185">Reference proteome</keyword>
<dbReference type="SUPFAM" id="SSF52047">
    <property type="entry name" value="RNI-like"/>
    <property type="match status" value="1"/>
</dbReference>
<organism evidence="2 3">
    <name type="scientific">Castilleja foliolosa</name>
    <dbReference type="NCBI Taxonomy" id="1961234"/>
    <lineage>
        <taxon>Eukaryota</taxon>
        <taxon>Viridiplantae</taxon>
        <taxon>Streptophyta</taxon>
        <taxon>Embryophyta</taxon>
        <taxon>Tracheophyta</taxon>
        <taxon>Spermatophyta</taxon>
        <taxon>Magnoliopsida</taxon>
        <taxon>eudicotyledons</taxon>
        <taxon>Gunneridae</taxon>
        <taxon>Pentapetalae</taxon>
        <taxon>asterids</taxon>
        <taxon>lamiids</taxon>
        <taxon>Lamiales</taxon>
        <taxon>Orobanchaceae</taxon>
        <taxon>Pedicularideae</taxon>
        <taxon>Castillejinae</taxon>
        <taxon>Castilleja</taxon>
    </lineage>
</organism>
<dbReference type="Proteomes" id="UP001632038">
    <property type="component" value="Unassembled WGS sequence"/>
</dbReference>
<feature type="compositionally biased region" description="Polar residues" evidence="1">
    <location>
        <begin position="259"/>
        <end position="277"/>
    </location>
</feature>
<reference evidence="3" key="1">
    <citation type="journal article" date="2024" name="IScience">
        <title>Strigolactones Initiate the Formation of Haustorium-like Structures in Castilleja.</title>
        <authorList>
            <person name="Buerger M."/>
            <person name="Peterson D."/>
            <person name="Chory J."/>
        </authorList>
    </citation>
    <scope>NUCLEOTIDE SEQUENCE [LARGE SCALE GENOMIC DNA]</scope>
</reference>
<evidence type="ECO:0000313" key="2">
    <source>
        <dbReference type="EMBL" id="KAL3655799.1"/>
    </source>
</evidence>
<dbReference type="PANTHER" id="PTHR13318">
    <property type="entry name" value="PARTNER OF PAIRED, ISOFORM B-RELATED"/>
    <property type="match status" value="1"/>
</dbReference>
<dbReference type="Gene3D" id="3.80.10.10">
    <property type="entry name" value="Ribonuclease Inhibitor"/>
    <property type="match status" value="2"/>
</dbReference>
<dbReference type="SMART" id="SM00367">
    <property type="entry name" value="LRR_CC"/>
    <property type="match status" value="7"/>
</dbReference>